<feature type="region of interest" description="Disordered" evidence="1">
    <location>
        <begin position="1555"/>
        <end position="1598"/>
    </location>
</feature>
<feature type="region of interest" description="Disordered" evidence="1">
    <location>
        <begin position="1437"/>
        <end position="1510"/>
    </location>
</feature>
<feature type="compositionally biased region" description="Low complexity" evidence="1">
    <location>
        <begin position="1673"/>
        <end position="1684"/>
    </location>
</feature>
<feature type="region of interest" description="Disordered" evidence="1">
    <location>
        <begin position="1092"/>
        <end position="1163"/>
    </location>
</feature>
<proteinExistence type="predicted"/>
<dbReference type="InterPro" id="IPR041164">
    <property type="entry name" value="LDcluster4"/>
</dbReference>
<dbReference type="SUPFAM" id="SSF53448">
    <property type="entry name" value="Nucleotide-diphospho-sugar transferases"/>
    <property type="match status" value="2"/>
</dbReference>
<dbReference type="InterPro" id="IPR029063">
    <property type="entry name" value="SAM-dependent_MTases_sf"/>
</dbReference>
<feature type="compositionally biased region" description="Acidic residues" evidence="1">
    <location>
        <begin position="1401"/>
        <end position="1411"/>
    </location>
</feature>
<dbReference type="OrthoDB" id="552896at2759"/>
<dbReference type="Gene3D" id="3.40.50.450">
    <property type="match status" value="1"/>
</dbReference>
<reference evidence="3 4" key="1">
    <citation type="journal article" date="2010" name="Science">
        <title>Genomic analysis of organismal complexity in the multicellular green alga Volvox carteri.</title>
        <authorList>
            <person name="Prochnik S.E."/>
            <person name="Umen J."/>
            <person name="Nedelcu A.M."/>
            <person name="Hallmann A."/>
            <person name="Miller S.M."/>
            <person name="Nishii I."/>
            <person name="Ferris P."/>
            <person name="Kuo A."/>
            <person name="Mitros T."/>
            <person name="Fritz-Laylin L.K."/>
            <person name="Hellsten U."/>
            <person name="Chapman J."/>
            <person name="Simakov O."/>
            <person name="Rensing S.A."/>
            <person name="Terry A."/>
            <person name="Pangilinan J."/>
            <person name="Kapitonov V."/>
            <person name="Jurka J."/>
            <person name="Salamov A."/>
            <person name="Shapiro H."/>
            <person name="Schmutz J."/>
            <person name="Grimwood J."/>
            <person name="Lindquist E."/>
            <person name="Lucas S."/>
            <person name="Grigoriev I.V."/>
            <person name="Schmitt R."/>
            <person name="Kirk D."/>
            <person name="Rokhsar D.S."/>
        </authorList>
    </citation>
    <scope>NUCLEOTIDE SEQUENCE [LARGE SCALE GENOMIC DNA]</scope>
    <source>
        <strain evidence="4">f. Nagariensis / Eve</strain>
    </source>
</reference>
<dbReference type="InterPro" id="IPR029044">
    <property type="entry name" value="Nucleotide-diphossugar_trans"/>
</dbReference>
<feature type="compositionally biased region" description="Gly residues" evidence="1">
    <location>
        <begin position="1499"/>
        <end position="1510"/>
    </location>
</feature>
<feature type="compositionally biased region" description="Low complexity" evidence="1">
    <location>
        <begin position="324"/>
        <end position="344"/>
    </location>
</feature>
<keyword evidence="4" id="KW-1185">Reference proteome</keyword>
<dbReference type="Gene3D" id="3.40.50.150">
    <property type="entry name" value="Vaccinia Virus protein VP39"/>
    <property type="match status" value="1"/>
</dbReference>
<evidence type="ECO:0000259" key="2">
    <source>
        <dbReference type="Pfam" id="PF00535"/>
    </source>
</evidence>
<feature type="region of interest" description="Disordered" evidence="1">
    <location>
        <begin position="1902"/>
        <end position="1948"/>
    </location>
</feature>
<gene>
    <name evidence="3" type="ORF">VOLCADRAFT_86249</name>
</gene>
<feature type="region of interest" description="Disordered" evidence="1">
    <location>
        <begin position="125"/>
        <end position="151"/>
    </location>
</feature>
<feature type="compositionally biased region" description="Gly residues" evidence="1">
    <location>
        <begin position="1460"/>
        <end position="1489"/>
    </location>
</feature>
<dbReference type="EMBL" id="GL378323">
    <property type="protein sequence ID" value="EFJ52856.1"/>
    <property type="molecule type" value="Genomic_DNA"/>
</dbReference>
<feature type="compositionally biased region" description="Pro residues" evidence="1">
    <location>
        <begin position="1092"/>
        <end position="1102"/>
    </location>
</feature>
<feature type="compositionally biased region" description="Basic and acidic residues" evidence="1">
    <location>
        <begin position="589"/>
        <end position="598"/>
    </location>
</feature>
<dbReference type="Pfam" id="PF00535">
    <property type="entry name" value="Glycos_transf_2"/>
    <property type="match status" value="1"/>
</dbReference>
<feature type="compositionally biased region" description="Low complexity" evidence="1">
    <location>
        <begin position="605"/>
        <end position="618"/>
    </location>
</feature>
<dbReference type="PANTHER" id="PTHR48125">
    <property type="entry name" value="LP07818P1"/>
    <property type="match status" value="1"/>
</dbReference>
<evidence type="ECO:0000256" key="1">
    <source>
        <dbReference type="SAM" id="MobiDB-lite"/>
    </source>
</evidence>
<dbReference type="GeneID" id="9625422"/>
<dbReference type="InterPro" id="IPR001173">
    <property type="entry name" value="Glyco_trans_2-like"/>
</dbReference>
<dbReference type="RefSeq" id="XP_002945861.1">
    <property type="nucleotide sequence ID" value="XM_002945815.1"/>
</dbReference>
<dbReference type="PANTHER" id="PTHR48125:SF12">
    <property type="entry name" value="AT HOOK TRANSCRIPTION FACTOR FAMILY-RELATED"/>
    <property type="match status" value="1"/>
</dbReference>
<dbReference type="Proteomes" id="UP000001058">
    <property type="component" value="Unassembled WGS sequence"/>
</dbReference>
<feature type="compositionally biased region" description="Gly residues" evidence="1">
    <location>
        <begin position="1926"/>
        <end position="1945"/>
    </location>
</feature>
<feature type="region of interest" description="Disordered" evidence="1">
    <location>
        <begin position="1984"/>
        <end position="2003"/>
    </location>
</feature>
<feature type="compositionally biased region" description="Pro residues" evidence="1">
    <location>
        <begin position="1907"/>
        <end position="1919"/>
    </location>
</feature>
<sequence>MFTGEGSSMDDYQCKLQLQDASDGEPRVIALVATRDRFDLLWSRCMESILAQTLLPQLIVLVDDSEEISGELDSGKLEEPYDCSIDGEYMHILGVLQQALLARSHGKYVPNPEVRGKNESMANLFNSRLGGRDGGGGEGSSSSSRPAAPPIVYLHNGETPGASGAWNTGIMFIAEAVACGAYFGPAAGRDPRGGTECECDSGDGGIEPDQETPLSRRGWPMVDATTAAALAMYGDSCRTSLPNNRYNLGGTAVVPPSGGRMLYDKLHAVWVAICDDDDAWAENHLQLCFEAAAQAPSDMVVSGLIRVEGDDTDEHRPPPPPPLTTTGPAPAPAADAAGAAAAAPRQEHHQPQQQHSTSGRGGILERPLPLPPAGPLEPSWFLRGNPGIQGSNLFLRLGVLLRAGLFDEWLPSTTDRWLRCRAGDVLLGGLAVVILENGAGDGGGGLAAAATAYVARGLQVSYFSREAQQAVCRQVLQEVAGLTKEKSCTSRDGNGRSSSGAAAVAAAGDCSSSSSSIMPPAPPPSLSLVLPLDLAEVVAAAAPGTPLPIGVTRTLLQHLVFYFVQMEVPEGVRDTAVAWILDDDKRLPRLRRPSEPRRPSPWGHGPLSLGPLAAGGPSNPVTGRARARQEQPQRQPQQGQEGERISTSVCEDRPGRRGGGAGSGGSSDAVMVGATDWAKAGEGDDIDVGFLEVLQRLRGAADPGATLPRPLPAPPDVVLGVDIGSPPLPAASCARLALLDLVTALRRQLHQQQQEDQKQRQGRDQQEDGTRCQAAAAAAPATGATAAPGTAVAVGTGTGTGDVSKMMTAVGGGGTEEALAALQTAARPPSPSSPWANEPMGPFDVLRAACAILERLYSPENLDVLMRQLVLRDQRRDADTVRRILMQTAAPPLATVSDQLDRLQVLGHGQEGVVLSGCKPGDVIFKYIFHVASRVSRGARRWGDGGGSGEERRAFLRTLPNRRPRPTACLYDIYDWVDDGPSALAVYGPYEDGGVLLSRQVRLEGTAHVRKGKISREANDCFIMGICQPPAFATCPFLAAVASITSDAGGDGAGHMCPGGLLIMLARECIAAGVVLGNVHPSNMVLLLLPSPPPPPPVPAATPPRRRRHQHAAKETEGKEEDAASADDDGSAAKRDTPPNDGCGRTAGDDREGGCGGGGGGGDGKGGKLLAVVGMIRKLYLCWRWWRREDLRELLRASLTLPSERTDSAADPPCKALAHLHHYDDDVNSVPELRGFRRFRDAVYGAYDTAEAVLLPELLRARHASEGGLAVLDYGAGSGRLLAALHGELPGEVALAGCDPGVERPRHWQPQVAVAEGRRAAVWTTDCAQAVAMQEYDVVVCSLVLCVLEDEDEYRTALKNLASALRPPPPSPPAPLRRPGRVGMPTVTAPAEAKSGGDNNVNDDGDDDGADEGGGVLILAVCNPFFTSHGSTVMQHRFPATKSGNDDISSSTGASRRGSGRGSGDGGDAGEGGGTGDGGDAGERGGTADGAGDRDGGRAGDSGGAGDGGGSGSAYRYLQRYAWTKQLTMWPRAASRKLTEDGGGGGICTATVTNAGDQLRHGGGGDFNVETSSRSRKARKVHSPGADGADGAGGSTLAASGAEGKVALAGEARPAVRRRTDVHRPLEVLLLDLRRLGLELLSVRQTASLDPDLLDEPASDFLLISLRRRVAKPTSGPATAPPSSLGHGSAPEAPLPTVMPPGPQAASGRWLRVGPTSPGPGGVAGRPRVALLIKACAMDHERIEQQVLHLTSHLADPELPFTSVVLLVDSFPGPYLRQYARPDPAALAARLETLRRLGVLDDVIWAQPAGSPENCSLTHSAEGASVTPVLQAVQQLASSEHHTTCEYALQVDCDLVVVRGAAVMCPSDAAAAANSSGSYGAGSYLRRMVEVMESDPAAVTAALDPVPTSPQPLPRPWRPSQPSGSGWSGSDGLGDDTSGGGGGSGAPAITFCGPTGPWRAEVRGCLLHLPRLLGLLPLPSLQEGMGLSPGPPAPTASGTRQDHVGAPLKDAAFATAATPNAAMRSAGQPCQGSSPPAGKAAGACGRAAAAKAVQATDADVGDGADVLPEAGALAAVSPPKWHRALDACIVASEGRIRSYRGACGGRIAVLHPPNIPIKLPSPPPWCPAWYGKYPPRQRGNMDVVGGVDDWAAALGRLEEVVVVVCGRNVAPGKFGRCLESLADQDIDPRRVGVVVVDDSSDAGACGPYMEACCRHLMPSRWRSQITFIRMHRRRRMLANIDFVVRHIVRHPDAVIVTLDADDCLLRRDALSAVYRMHFDKGHDLVIGGQLRTDRTASPAASAFGTAHVVFGGPPRQRALRGGGDVWRHLRSFRARLYNRIRTEDLLDPVTGWFREPANDWAFMVPIAEMATRPAVLPLPVYLYEPSQQECPSLERRAKREAAIGAIMALPPYCPRHGPFCSAAAEGTRGERRLGGDGGEATACPLVLGLRPLVAVVGDANLEVERVGDREEKKHLAFEVGRLLVDSGCRVLTGGEGGVMEWASKGARASARNRFVDVPMATGLGEARNATIGTAADAVIAIGGGPGTVSELCFAWMAQALAVVVLSSVQGLSAALAGRALDGRVPARRVVKDACSAAEAVELVVQTLHRAGFHVEVQNHYNNA</sequence>
<feature type="compositionally biased region" description="Low complexity" evidence="1">
    <location>
        <begin position="774"/>
        <end position="791"/>
    </location>
</feature>
<feature type="compositionally biased region" description="Acidic residues" evidence="1">
    <location>
        <begin position="197"/>
        <end position="210"/>
    </location>
</feature>
<feature type="compositionally biased region" description="Pro residues" evidence="1">
    <location>
        <begin position="1693"/>
        <end position="1703"/>
    </location>
</feature>
<feature type="compositionally biased region" description="Gly residues" evidence="1">
    <location>
        <begin position="1154"/>
        <end position="1163"/>
    </location>
</feature>
<organism evidence="4">
    <name type="scientific">Volvox carteri f. nagariensis</name>
    <dbReference type="NCBI Taxonomy" id="3068"/>
    <lineage>
        <taxon>Eukaryota</taxon>
        <taxon>Viridiplantae</taxon>
        <taxon>Chlorophyta</taxon>
        <taxon>core chlorophytes</taxon>
        <taxon>Chlorophyceae</taxon>
        <taxon>CS clade</taxon>
        <taxon>Chlamydomonadales</taxon>
        <taxon>Volvocaceae</taxon>
        <taxon>Volvox</taxon>
    </lineage>
</organism>
<dbReference type="SUPFAM" id="SSF53335">
    <property type="entry name" value="S-adenosyl-L-methionine-dependent methyltransferases"/>
    <property type="match status" value="1"/>
</dbReference>
<feature type="compositionally biased region" description="Pro residues" evidence="1">
    <location>
        <begin position="1366"/>
        <end position="1376"/>
    </location>
</feature>
<feature type="region of interest" description="Disordered" evidence="1">
    <location>
        <begin position="752"/>
        <end position="791"/>
    </location>
</feature>
<feature type="compositionally biased region" description="Low complexity" evidence="1">
    <location>
        <begin position="630"/>
        <end position="640"/>
    </location>
</feature>
<evidence type="ECO:0000313" key="4">
    <source>
        <dbReference type="Proteomes" id="UP000001058"/>
    </source>
</evidence>
<feature type="region of interest" description="Disordered" evidence="1">
    <location>
        <begin position="589"/>
        <end position="668"/>
    </location>
</feature>
<feature type="compositionally biased region" description="Basic and acidic residues" evidence="1">
    <location>
        <begin position="753"/>
        <end position="770"/>
    </location>
</feature>
<protein>
    <recommendedName>
        <fullName evidence="2">Glycosyltransferase 2-like domain-containing protein</fullName>
    </recommendedName>
</protein>
<dbReference type="InParanoid" id="D8TIA3"/>
<feature type="region of interest" description="Disordered" evidence="1">
    <location>
        <begin position="1672"/>
        <end position="1707"/>
    </location>
</feature>
<dbReference type="Gene3D" id="3.90.550.10">
    <property type="entry name" value="Spore Coat Polysaccharide Biosynthesis Protein SpsA, Chain A"/>
    <property type="match status" value="2"/>
</dbReference>
<evidence type="ECO:0000313" key="3">
    <source>
        <dbReference type="EMBL" id="EFJ52856.1"/>
    </source>
</evidence>
<feature type="region of interest" description="Disordered" evidence="1">
    <location>
        <begin position="309"/>
        <end position="369"/>
    </location>
</feature>
<name>D8TIA3_VOLCA</name>
<feature type="compositionally biased region" description="Acidic residues" evidence="1">
    <location>
        <begin position="1118"/>
        <end position="1130"/>
    </location>
</feature>
<feature type="region of interest" description="Disordered" evidence="1">
    <location>
        <begin position="189"/>
        <end position="217"/>
    </location>
</feature>
<feature type="region of interest" description="Disordered" evidence="1">
    <location>
        <begin position="1363"/>
        <end position="1412"/>
    </location>
</feature>
<dbReference type="KEGG" id="vcn:VOLCADRAFT_86249"/>
<feature type="domain" description="Glycosyltransferase 2-like" evidence="2">
    <location>
        <begin position="2163"/>
        <end position="2293"/>
    </location>
</feature>
<dbReference type="Pfam" id="PF18306">
    <property type="entry name" value="LDcluster4"/>
    <property type="match status" value="1"/>
</dbReference>
<dbReference type="SUPFAM" id="SSF102405">
    <property type="entry name" value="MCP/YpsA-like"/>
    <property type="match status" value="1"/>
</dbReference>
<accession>D8TIA3</accession>